<evidence type="ECO:0000259" key="2">
    <source>
        <dbReference type="Pfam" id="PF00975"/>
    </source>
</evidence>
<protein>
    <recommendedName>
        <fullName evidence="2">Thioesterase domain-containing protein</fullName>
    </recommendedName>
</protein>
<dbReference type="PANTHER" id="PTHR11487:SF0">
    <property type="entry name" value="S-ACYL FATTY ACID SYNTHASE THIOESTERASE, MEDIUM CHAIN"/>
    <property type="match status" value="1"/>
</dbReference>
<dbReference type="Gene3D" id="3.40.50.1820">
    <property type="entry name" value="alpha/beta hydrolase"/>
    <property type="match status" value="1"/>
</dbReference>
<proteinExistence type="inferred from homology"/>
<dbReference type="PANTHER" id="PTHR11487">
    <property type="entry name" value="THIOESTERASE"/>
    <property type="match status" value="1"/>
</dbReference>
<sequence>MPAIWEIVGGADKGGILVREGQALGSPATKDRLSTGATVEELELAGDRLHYKLVEGTGPAEGWISIKISGKDLAVPKEAEEEIGGPGDAGPVEVDEELKGKVAAEHAKMKEKFNDYCPKYKVFKYPVADCKLRVLCFHNAGSAETNYTGLKTPFTDWAKETGKVEIVAFDFPGRQKLLKAEKHTSTATLAPELLAVVYDKLTDGIPYIVWAHSVGTWVCFEFLMAARKIGVPMPLAGFFMAFPAPHMPVAQRPWNRSKRLSEEQMKEELTNWDRAHFTGAGKVVFDEPAWKDTYLPLMRADFQLFDEYKFRHTGAPKFEFPIHAWHFSDEHYNKVEMIAMWRDWTSGTFDHTTMDGMGHLTCFYKPDLKKAYFTKVVDLIKSYSGL</sequence>
<comment type="similarity">
    <text evidence="1">Belongs to the thioesterase family.</text>
</comment>
<dbReference type="InterPro" id="IPR029058">
    <property type="entry name" value="AB_hydrolase_fold"/>
</dbReference>
<evidence type="ECO:0000313" key="3">
    <source>
        <dbReference type="EMBL" id="CAD8371879.1"/>
    </source>
</evidence>
<dbReference type="InterPro" id="IPR001031">
    <property type="entry name" value="Thioesterase"/>
</dbReference>
<dbReference type="GO" id="GO:0008610">
    <property type="term" value="P:lipid biosynthetic process"/>
    <property type="evidence" value="ECO:0007669"/>
    <property type="project" value="TreeGrafter"/>
</dbReference>
<reference evidence="3" key="1">
    <citation type="submission" date="2021-01" db="EMBL/GenBank/DDBJ databases">
        <authorList>
            <person name="Corre E."/>
            <person name="Pelletier E."/>
            <person name="Niang G."/>
            <person name="Scheremetjew M."/>
            <person name="Finn R."/>
            <person name="Kale V."/>
            <person name="Holt S."/>
            <person name="Cochrane G."/>
            <person name="Meng A."/>
            <person name="Brown T."/>
            <person name="Cohen L."/>
        </authorList>
    </citation>
    <scope>NUCLEOTIDE SEQUENCE</scope>
    <source>
        <strain evidence="3">Pbaha01</strain>
    </source>
</reference>
<feature type="domain" description="Thioesterase" evidence="2">
    <location>
        <begin position="134"/>
        <end position="356"/>
    </location>
</feature>
<gene>
    <name evidence="3" type="ORF">PBAH0796_LOCUS20581</name>
</gene>
<dbReference type="Pfam" id="PF00975">
    <property type="entry name" value="Thioesterase"/>
    <property type="match status" value="1"/>
</dbReference>
<evidence type="ECO:0000256" key="1">
    <source>
        <dbReference type="ARBA" id="ARBA00007169"/>
    </source>
</evidence>
<dbReference type="InterPro" id="IPR012223">
    <property type="entry name" value="TEII"/>
</dbReference>
<dbReference type="SUPFAM" id="SSF53474">
    <property type="entry name" value="alpha/beta-Hydrolases"/>
    <property type="match status" value="1"/>
</dbReference>
<dbReference type="EMBL" id="HBEG01033714">
    <property type="protein sequence ID" value="CAD8371879.1"/>
    <property type="molecule type" value="Transcribed_RNA"/>
</dbReference>
<accession>A0A7S0ARE0</accession>
<name>A0A7S0ARE0_9DINO</name>
<dbReference type="AlphaFoldDB" id="A0A7S0ARE0"/>
<organism evidence="3">
    <name type="scientific">Pyrodinium bahamense</name>
    <dbReference type="NCBI Taxonomy" id="73915"/>
    <lineage>
        <taxon>Eukaryota</taxon>
        <taxon>Sar</taxon>
        <taxon>Alveolata</taxon>
        <taxon>Dinophyceae</taxon>
        <taxon>Gonyaulacales</taxon>
        <taxon>Pyrocystaceae</taxon>
        <taxon>Pyrodinium</taxon>
    </lineage>
</organism>